<dbReference type="STRING" id="77635.BISU_0202"/>
<dbReference type="eggNOG" id="COG3022">
    <property type="taxonomic scope" value="Bacteria"/>
</dbReference>
<reference evidence="1 2" key="1">
    <citation type="submission" date="2014-03" db="EMBL/GenBank/DDBJ databases">
        <title>Genomics of Bifidobacteria.</title>
        <authorList>
            <person name="Ventura M."/>
            <person name="Milani C."/>
            <person name="Lugli G.A."/>
        </authorList>
    </citation>
    <scope>NUCLEOTIDE SEQUENCE [LARGE SCALE GENOMIC DNA]</scope>
    <source>
        <strain evidence="1 2">LMG 11597</strain>
    </source>
</reference>
<dbReference type="OrthoDB" id="3210767at2"/>
<gene>
    <name evidence="1" type="ORF">BISU_0202</name>
</gene>
<dbReference type="InterPro" id="IPR005583">
    <property type="entry name" value="YaaA"/>
</dbReference>
<name>A0A087E7H6_9BIFI</name>
<evidence type="ECO:0008006" key="3">
    <source>
        <dbReference type="Google" id="ProtNLM"/>
    </source>
</evidence>
<organism evidence="1 2">
    <name type="scientific">Bifidobacterium subtile</name>
    <dbReference type="NCBI Taxonomy" id="77635"/>
    <lineage>
        <taxon>Bacteria</taxon>
        <taxon>Bacillati</taxon>
        <taxon>Actinomycetota</taxon>
        <taxon>Actinomycetes</taxon>
        <taxon>Bifidobacteriales</taxon>
        <taxon>Bifidobacteriaceae</taxon>
        <taxon>Bifidobacterium</taxon>
    </lineage>
</organism>
<sequence>MRILLPPSEGKTAPVDGPVLDLDGLSYPELAAARRRVLEALVAVSKRDDAGEILGVGRRIMPEVVAQRDMLAAPCAPAREVYTGVLYEAARLHEGDDVRIFSGLFGVTTGEDLIPTYRLSMNVSLPGIGSLKAFWRRELAQAGFGRAGFEKNRGHAADGESSGFAGRAAHESVSATVGRGRSRDAADQRGAAETMVAGTTVDMRSGAYRITTPHGNWWDLRVVDSRGTVITHAAKHYRGALARALLDAGRGAAMRGGAAVDVAQAARTLGRIEVKHDGLRHHITLMAE</sequence>
<keyword evidence="2" id="KW-1185">Reference proteome</keyword>
<evidence type="ECO:0000313" key="1">
    <source>
        <dbReference type="EMBL" id="KFJ03727.1"/>
    </source>
</evidence>
<evidence type="ECO:0000313" key="2">
    <source>
        <dbReference type="Proteomes" id="UP000029055"/>
    </source>
</evidence>
<comment type="caution">
    <text evidence="1">The sequence shown here is derived from an EMBL/GenBank/DDBJ whole genome shotgun (WGS) entry which is preliminary data.</text>
</comment>
<dbReference type="EMBL" id="JGZR01000006">
    <property type="protein sequence ID" value="KFJ03727.1"/>
    <property type="molecule type" value="Genomic_DNA"/>
</dbReference>
<accession>A0A087E7H6</accession>
<proteinExistence type="predicted"/>
<protein>
    <recommendedName>
        <fullName evidence="3">Peroxide stress protein YaaA</fullName>
    </recommendedName>
</protein>
<dbReference type="Pfam" id="PF03883">
    <property type="entry name" value="H2O2_YaaD"/>
    <property type="match status" value="1"/>
</dbReference>
<dbReference type="AlphaFoldDB" id="A0A087E7H6"/>
<dbReference type="RefSeq" id="WP_024463049.1">
    <property type="nucleotide sequence ID" value="NZ_CP062939.1"/>
</dbReference>
<dbReference type="Proteomes" id="UP000029055">
    <property type="component" value="Unassembled WGS sequence"/>
</dbReference>